<name>A0A6B3L672_9BACT</name>
<feature type="domain" description="S1 motif" evidence="2">
    <location>
        <begin position="3"/>
        <end position="64"/>
    </location>
</feature>
<dbReference type="KEGG" id="soa:G3M56_005830"/>
<dbReference type="Pfam" id="PF17783">
    <property type="entry name" value="WHD_CvfB"/>
    <property type="match status" value="1"/>
</dbReference>
<dbReference type="InterPro" id="IPR039566">
    <property type="entry name" value="CvfB_S1_st"/>
</dbReference>
<evidence type="ECO:0000256" key="1">
    <source>
        <dbReference type="PIRNR" id="PIRNR012524"/>
    </source>
</evidence>
<dbReference type="InterPro" id="IPR012340">
    <property type="entry name" value="NA-bd_OB-fold"/>
</dbReference>
<dbReference type="InterPro" id="IPR036388">
    <property type="entry name" value="WH-like_DNA-bd_sf"/>
</dbReference>
<dbReference type="Proteomes" id="UP000475117">
    <property type="component" value="Chromosome"/>
</dbReference>
<organism evidence="3 4">
    <name type="scientific">Sulfuriroseicoccus oceanibius</name>
    <dbReference type="NCBI Taxonomy" id="2707525"/>
    <lineage>
        <taxon>Bacteria</taxon>
        <taxon>Pseudomonadati</taxon>
        <taxon>Verrucomicrobiota</taxon>
        <taxon>Verrucomicrobiia</taxon>
        <taxon>Verrucomicrobiales</taxon>
        <taxon>Verrucomicrobiaceae</taxon>
        <taxon>Sulfuriroseicoccus</taxon>
    </lineage>
</organism>
<dbReference type="GO" id="GO:0003676">
    <property type="term" value="F:nucleic acid binding"/>
    <property type="evidence" value="ECO:0007669"/>
    <property type="project" value="InterPro"/>
</dbReference>
<accession>A0A6B3L672</accession>
<dbReference type="Pfam" id="PF13509">
    <property type="entry name" value="S1_2"/>
    <property type="match status" value="2"/>
</dbReference>
<feature type="domain" description="S1 motif" evidence="2">
    <location>
        <begin position="69"/>
        <end position="131"/>
    </location>
</feature>
<dbReference type="Gene3D" id="2.40.50.140">
    <property type="entry name" value="Nucleic acid-binding proteins"/>
    <property type="match status" value="1"/>
</dbReference>
<proteinExistence type="inferred from homology"/>
<dbReference type="PANTHER" id="PTHR37296:SF1">
    <property type="entry name" value="CONSERVED VIRULENCE FACTOR B"/>
    <property type="match status" value="1"/>
</dbReference>
<sequence>MITLGQSYTLEVTKLSEHGAYLNAGELGDVLLPRKFASKALTPGDMVDVFLYRDSEDRPVATTQTPKAKVGEFALLKVKQSTPVGAFLDWGLEKDLLVPFSEQGDGMRVGHSYVVFLYLDEIHNRITATTKLDKHLNKEPHRFKEQQAVDLVIAQITDLGFKAIINGTHTGILYSNEVFQPLEIGQQIQGYIKQIRYDGKIDLCLQGTKQARDSHAEAILRHLENRGGSSPLNDKSSPEEITAALHMSKKAFKKAVGGLYKQQKITVSEDGIELVK</sequence>
<evidence type="ECO:0000313" key="4">
    <source>
        <dbReference type="Proteomes" id="UP000475117"/>
    </source>
</evidence>
<dbReference type="PANTHER" id="PTHR37296">
    <property type="entry name" value="CONSERVED VIRULENCE FACTOR B"/>
    <property type="match status" value="1"/>
</dbReference>
<feature type="domain" description="S1 motif" evidence="2">
    <location>
        <begin position="144"/>
        <end position="206"/>
    </location>
</feature>
<dbReference type="InterPro" id="IPR040764">
    <property type="entry name" value="CvfB_WH"/>
</dbReference>
<dbReference type="PIRSF" id="PIRSF012524">
    <property type="entry name" value="YitL_S1"/>
    <property type="match status" value="1"/>
</dbReference>
<protein>
    <submittedName>
        <fullName evidence="3">GntR family transcriptional regulator</fullName>
    </submittedName>
</protein>
<dbReference type="EMBL" id="CP066776">
    <property type="protein sequence ID" value="QQL46100.1"/>
    <property type="molecule type" value="Genomic_DNA"/>
</dbReference>
<dbReference type="RefSeq" id="WP_164362774.1">
    <property type="nucleotide sequence ID" value="NZ_CP066776.1"/>
</dbReference>
<dbReference type="InterPro" id="IPR003029">
    <property type="entry name" value="S1_domain"/>
</dbReference>
<evidence type="ECO:0000259" key="2">
    <source>
        <dbReference type="SMART" id="SM00316"/>
    </source>
</evidence>
<comment type="similarity">
    <text evidence="1">Belongs to the CvfB family.</text>
</comment>
<dbReference type="AlphaFoldDB" id="A0A6B3L672"/>
<keyword evidence="4" id="KW-1185">Reference proteome</keyword>
<evidence type="ECO:0000313" key="3">
    <source>
        <dbReference type="EMBL" id="QQL46100.1"/>
    </source>
</evidence>
<reference evidence="3 4" key="1">
    <citation type="submission" date="2020-12" db="EMBL/GenBank/DDBJ databases">
        <title>Sulforoseuscoccus oceanibium gen. nov., sp. nov., a representative of the phylum Verrucomicrobia with special cytoplasmic membrane, and proposal of Sulforoseuscoccusaceae fam. nov.</title>
        <authorList>
            <person name="Xi F."/>
        </authorList>
    </citation>
    <scope>NUCLEOTIDE SEQUENCE [LARGE SCALE GENOMIC DNA]</scope>
    <source>
        <strain evidence="3 4">T37</strain>
    </source>
</reference>
<dbReference type="InterPro" id="IPR014464">
    <property type="entry name" value="CvfB_fam"/>
</dbReference>
<dbReference type="SMART" id="SM00316">
    <property type="entry name" value="S1"/>
    <property type="match status" value="3"/>
</dbReference>
<gene>
    <name evidence="3" type="ORF">G3M56_005830</name>
</gene>
<dbReference type="Gene3D" id="1.10.10.10">
    <property type="entry name" value="Winged helix-like DNA-binding domain superfamily/Winged helix DNA-binding domain"/>
    <property type="match status" value="1"/>
</dbReference>